<reference evidence="1" key="1">
    <citation type="submission" date="2020-12" db="EMBL/GenBank/DDBJ databases">
        <title>Devosia sp. MSA67 isolated from Mo River.</title>
        <authorList>
            <person name="Ma F."/>
            <person name="Zi Z."/>
        </authorList>
    </citation>
    <scope>NUCLEOTIDE SEQUENCE</scope>
    <source>
        <strain evidence="1">MSA67</strain>
    </source>
</reference>
<organism evidence="1 2">
    <name type="scientific">Devosia sediminis</name>
    <dbReference type="NCBI Taxonomy" id="2798801"/>
    <lineage>
        <taxon>Bacteria</taxon>
        <taxon>Pseudomonadati</taxon>
        <taxon>Pseudomonadota</taxon>
        <taxon>Alphaproteobacteria</taxon>
        <taxon>Hyphomicrobiales</taxon>
        <taxon>Devosiaceae</taxon>
        <taxon>Devosia</taxon>
    </lineage>
</organism>
<gene>
    <name evidence="1" type="ORF">JEQ47_19130</name>
</gene>
<sequence length="101" mass="11491">MMTTDLPEQQMQESTSCDREVWNVREVRLRLPRAGISALKQKADADDISVNALIARYIDQGLKADARAGLFELASWFRDYLRPKGGRDSRAKSTIDELDFT</sequence>
<keyword evidence="2" id="KW-1185">Reference proteome</keyword>
<dbReference type="AlphaFoldDB" id="A0A934IXE3"/>
<protein>
    <submittedName>
        <fullName evidence="1">Uncharacterized protein</fullName>
    </submittedName>
</protein>
<accession>A0A934IXE3</accession>
<name>A0A934IXE3_9HYPH</name>
<dbReference type="RefSeq" id="WP_198878050.1">
    <property type="nucleotide sequence ID" value="NZ_JAEKMH010000006.1"/>
</dbReference>
<comment type="caution">
    <text evidence="1">The sequence shown here is derived from an EMBL/GenBank/DDBJ whole genome shotgun (WGS) entry which is preliminary data.</text>
</comment>
<proteinExistence type="predicted"/>
<evidence type="ECO:0000313" key="1">
    <source>
        <dbReference type="EMBL" id="MBJ3786846.1"/>
    </source>
</evidence>
<dbReference type="Proteomes" id="UP000602124">
    <property type="component" value="Unassembled WGS sequence"/>
</dbReference>
<dbReference type="EMBL" id="JAEKMH010000006">
    <property type="protein sequence ID" value="MBJ3786846.1"/>
    <property type="molecule type" value="Genomic_DNA"/>
</dbReference>
<evidence type="ECO:0000313" key="2">
    <source>
        <dbReference type="Proteomes" id="UP000602124"/>
    </source>
</evidence>